<name>A0A023B3X2_GRENI</name>
<evidence type="ECO:0000313" key="1">
    <source>
        <dbReference type="EMBL" id="EZG55607.1"/>
    </source>
</evidence>
<keyword evidence="2" id="KW-1185">Reference proteome</keyword>
<sequence>MTLVREQANWNPYSLFGTGVRVVQFEDVFQTPDFHEVSELKRQSAGRENRMMRWYNDQASCGFNEGEGMTSDQLDRMVLALSKTYDLSDIAYDSKWTPCTEECNHSISRKQPWFKAEPL</sequence>
<dbReference type="Proteomes" id="UP000019763">
    <property type="component" value="Unassembled WGS sequence"/>
</dbReference>
<comment type="caution">
    <text evidence="1">The sequence shown here is derived from an EMBL/GenBank/DDBJ whole genome shotgun (WGS) entry which is preliminary data.</text>
</comment>
<evidence type="ECO:0000313" key="2">
    <source>
        <dbReference type="Proteomes" id="UP000019763"/>
    </source>
</evidence>
<dbReference type="GeneID" id="22913904"/>
<proteinExistence type="predicted"/>
<gene>
    <name evidence="1" type="ORF">GNI_110630</name>
</gene>
<accession>A0A023B3X2</accession>
<organism evidence="1 2">
    <name type="scientific">Gregarina niphandrodes</name>
    <name type="common">Septate eugregarine</name>
    <dbReference type="NCBI Taxonomy" id="110365"/>
    <lineage>
        <taxon>Eukaryota</taxon>
        <taxon>Sar</taxon>
        <taxon>Alveolata</taxon>
        <taxon>Apicomplexa</taxon>
        <taxon>Conoidasida</taxon>
        <taxon>Gregarinasina</taxon>
        <taxon>Eugregarinorida</taxon>
        <taxon>Gregarinidae</taxon>
        <taxon>Gregarina</taxon>
    </lineage>
</organism>
<dbReference type="EMBL" id="AFNH02000827">
    <property type="protein sequence ID" value="EZG55607.1"/>
    <property type="molecule type" value="Genomic_DNA"/>
</dbReference>
<reference evidence="1" key="1">
    <citation type="submission" date="2013-12" db="EMBL/GenBank/DDBJ databases">
        <authorList>
            <person name="Omoto C.K."/>
            <person name="Sibley D."/>
            <person name="Venepally P."/>
            <person name="Hadjithomas M."/>
            <person name="Karamycheva S."/>
            <person name="Brunk B."/>
            <person name="Roos D."/>
            <person name="Caler E."/>
            <person name="Lorenzi H."/>
        </authorList>
    </citation>
    <scope>NUCLEOTIDE SEQUENCE</scope>
</reference>
<dbReference type="AlphaFoldDB" id="A0A023B3X2"/>
<protein>
    <submittedName>
        <fullName evidence="1">Uncharacterized protein</fullName>
    </submittedName>
</protein>
<dbReference type="RefSeq" id="XP_011131484.1">
    <property type="nucleotide sequence ID" value="XM_011133182.1"/>
</dbReference>
<dbReference type="VEuPathDB" id="CryptoDB:GNI_110630"/>